<evidence type="ECO:0000256" key="7">
    <source>
        <dbReference type="ARBA" id="ARBA00050038"/>
    </source>
</evidence>
<reference evidence="11 12" key="1">
    <citation type="submission" date="2016-12" db="EMBL/GenBank/DDBJ databases">
        <title>Candidatus Reconcilibacillus cellulovorans genome.</title>
        <authorList>
            <person name="Kolinko S."/>
            <person name="Wu Y.-W."/>
            <person name="Tachea F."/>
            <person name="Denzel E."/>
            <person name="Hiras J."/>
            <person name="Baecker N."/>
            <person name="Chan L.J."/>
            <person name="Eichorst S.A."/>
            <person name="Frey D."/>
            <person name="Adams P.D."/>
            <person name="Pray T."/>
            <person name="Tanjore D."/>
            <person name="Petzold C.J."/>
            <person name="Gladden J.M."/>
            <person name="Simmons B.A."/>
            <person name="Singer S.W."/>
        </authorList>
    </citation>
    <scope>NUCLEOTIDE SEQUENCE [LARGE SCALE GENOMIC DNA]</scope>
    <source>
        <strain evidence="11">JTherm</strain>
    </source>
</reference>
<dbReference type="Proteomes" id="UP000243688">
    <property type="component" value="Unassembled WGS sequence"/>
</dbReference>
<dbReference type="PANTHER" id="PTHR17224">
    <property type="entry name" value="PEPTIDYL-TRNA HYDROLASE"/>
    <property type="match status" value="1"/>
</dbReference>
<evidence type="ECO:0000313" key="11">
    <source>
        <dbReference type="EMBL" id="PDO11146.1"/>
    </source>
</evidence>
<dbReference type="GO" id="GO:0005737">
    <property type="term" value="C:cytoplasm"/>
    <property type="evidence" value="ECO:0007669"/>
    <property type="project" value="UniProtKB-SubCell"/>
</dbReference>
<dbReference type="EC" id="3.1.1.29" evidence="1 8"/>
<dbReference type="AlphaFoldDB" id="A0A2A6E2V2"/>
<sequence>MRWFVGLGNPGKAYERTRHNIGFMAVDRLAARWGIELLPSKFRALAGEGLVCGQKVFLLKPTTFMNLSGESVRAFMDFYRVGVEGLVLLYDDMDTPFGKIRLRYKGSSGGHNGVESVIQHVGTQLFNRIRIGISRPEPGASTVDYVLSEFTKEERERLPDILERAADAAEASLTEPFEKVMARFNAG</sequence>
<feature type="binding site" evidence="8">
    <location>
        <position position="112"/>
    </location>
    <ligand>
        <name>tRNA</name>
        <dbReference type="ChEBI" id="CHEBI:17843"/>
    </ligand>
</feature>
<evidence type="ECO:0000256" key="2">
    <source>
        <dbReference type="ARBA" id="ARBA00022555"/>
    </source>
</evidence>
<evidence type="ECO:0000256" key="6">
    <source>
        <dbReference type="ARBA" id="ARBA00048707"/>
    </source>
</evidence>
<comment type="function">
    <text evidence="8">Hydrolyzes ribosome-free peptidyl-tRNAs (with 1 or more amino acids incorporated), which drop off the ribosome during protein synthesis, or as a result of ribosome stalling.</text>
</comment>
<evidence type="ECO:0000256" key="4">
    <source>
        <dbReference type="ARBA" id="ARBA00022884"/>
    </source>
</evidence>
<keyword evidence="4 8" id="KW-0694">RNA-binding</keyword>
<dbReference type="Gene3D" id="3.40.50.1470">
    <property type="entry name" value="Peptidyl-tRNA hydrolase"/>
    <property type="match status" value="1"/>
</dbReference>
<dbReference type="GO" id="GO:0004045">
    <property type="term" value="F:peptidyl-tRNA hydrolase activity"/>
    <property type="evidence" value="ECO:0007669"/>
    <property type="project" value="UniProtKB-UniRule"/>
</dbReference>
<comment type="similarity">
    <text evidence="5 8 10">Belongs to the PTH family.</text>
</comment>
<dbReference type="PANTHER" id="PTHR17224:SF1">
    <property type="entry name" value="PEPTIDYL-TRNA HYDROLASE"/>
    <property type="match status" value="1"/>
</dbReference>
<dbReference type="FunFam" id="3.40.50.1470:FF:000001">
    <property type="entry name" value="Peptidyl-tRNA hydrolase"/>
    <property type="match status" value="1"/>
</dbReference>
<evidence type="ECO:0000256" key="8">
    <source>
        <dbReference type="HAMAP-Rule" id="MF_00083"/>
    </source>
</evidence>
<evidence type="ECO:0000256" key="9">
    <source>
        <dbReference type="RuleBase" id="RU000673"/>
    </source>
</evidence>
<organism evidence="11 12">
    <name type="scientific">Candidatus Reconcilbacillus cellulovorans</name>
    <dbReference type="NCBI Taxonomy" id="1906605"/>
    <lineage>
        <taxon>Bacteria</taxon>
        <taxon>Bacillati</taxon>
        <taxon>Bacillota</taxon>
        <taxon>Bacilli</taxon>
        <taxon>Bacillales</taxon>
        <taxon>Paenibacillaceae</taxon>
        <taxon>Candidatus Reconcilbacillus</taxon>
    </lineage>
</organism>
<comment type="caution">
    <text evidence="11">The sequence shown here is derived from an EMBL/GenBank/DDBJ whole genome shotgun (WGS) entry which is preliminary data.</text>
</comment>
<dbReference type="EMBL" id="MOXJ01000005">
    <property type="protein sequence ID" value="PDO11146.1"/>
    <property type="molecule type" value="Genomic_DNA"/>
</dbReference>
<feature type="active site" description="Proton acceptor" evidence="8">
    <location>
        <position position="19"/>
    </location>
</feature>
<dbReference type="GO" id="GO:0006515">
    <property type="term" value="P:protein quality control for misfolded or incompletely synthesized proteins"/>
    <property type="evidence" value="ECO:0007669"/>
    <property type="project" value="UniProtKB-UniRule"/>
</dbReference>
<comment type="subunit">
    <text evidence="8">Monomer.</text>
</comment>
<comment type="catalytic activity">
    <reaction evidence="6 8 9">
        <text>an N-acyl-L-alpha-aminoacyl-tRNA + H2O = an N-acyl-L-amino acid + a tRNA + H(+)</text>
        <dbReference type="Rhea" id="RHEA:54448"/>
        <dbReference type="Rhea" id="RHEA-COMP:10123"/>
        <dbReference type="Rhea" id="RHEA-COMP:13883"/>
        <dbReference type="ChEBI" id="CHEBI:15377"/>
        <dbReference type="ChEBI" id="CHEBI:15378"/>
        <dbReference type="ChEBI" id="CHEBI:59874"/>
        <dbReference type="ChEBI" id="CHEBI:78442"/>
        <dbReference type="ChEBI" id="CHEBI:138191"/>
        <dbReference type="EC" id="3.1.1.29"/>
    </reaction>
</comment>
<dbReference type="GO" id="GO:0072344">
    <property type="term" value="P:rescue of stalled ribosome"/>
    <property type="evidence" value="ECO:0007669"/>
    <property type="project" value="UniProtKB-UniRule"/>
</dbReference>
<feature type="binding site" evidence="8">
    <location>
        <position position="66"/>
    </location>
    <ligand>
        <name>tRNA</name>
        <dbReference type="ChEBI" id="CHEBI:17843"/>
    </ligand>
</feature>
<dbReference type="SUPFAM" id="SSF53178">
    <property type="entry name" value="Peptidyl-tRNA hydrolase-like"/>
    <property type="match status" value="1"/>
</dbReference>
<dbReference type="PROSITE" id="PS01195">
    <property type="entry name" value="PEPT_TRNA_HYDROL_1"/>
    <property type="match status" value="1"/>
</dbReference>
<accession>A0A2A6E2V2</accession>
<dbReference type="NCBIfam" id="TIGR00447">
    <property type="entry name" value="pth"/>
    <property type="match status" value="1"/>
</dbReference>
<feature type="site" description="Discriminates between blocked and unblocked aminoacyl-tRNA" evidence="8">
    <location>
        <position position="9"/>
    </location>
</feature>
<feature type="binding site" evidence="8">
    <location>
        <position position="14"/>
    </location>
    <ligand>
        <name>tRNA</name>
        <dbReference type="ChEBI" id="CHEBI:17843"/>
    </ligand>
</feature>
<evidence type="ECO:0000256" key="3">
    <source>
        <dbReference type="ARBA" id="ARBA00022801"/>
    </source>
</evidence>
<comment type="subcellular location">
    <subcellularLocation>
        <location evidence="8">Cytoplasm</location>
    </subcellularLocation>
</comment>
<proteinExistence type="inferred from homology"/>
<dbReference type="HAMAP" id="MF_00083">
    <property type="entry name" value="Pept_tRNA_hydro_bact"/>
    <property type="match status" value="1"/>
</dbReference>
<dbReference type="InterPro" id="IPR018171">
    <property type="entry name" value="Pept_tRNA_hydro_CS"/>
</dbReference>
<dbReference type="InterPro" id="IPR036416">
    <property type="entry name" value="Pept_tRNA_hydro_sf"/>
</dbReference>
<feature type="binding site" evidence="8">
    <location>
        <position position="64"/>
    </location>
    <ligand>
        <name>tRNA</name>
        <dbReference type="ChEBI" id="CHEBI:17843"/>
    </ligand>
</feature>
<name>A0A2A6E2V2_9BACL</name>
<dbReference type="CDD" id="cd00462">
    <property type="entry name" value="PTH"/>
    <property type="match status" value="1"/>
</dbReference>
<feature type="site" description="Stabilizes the basic form of H active site to accept a proton" evidence="8">
    <location>
        <position position="91"/>
    </location>
</feature>
<gene>
    <name evidence="8" type="primary">pth</name>
    <name evidence="11" type="ORF">BLM47_03610</name>
</gene>
<protein>
    <recommendedName>
        <fullName evidence="7 8">Peptidyl-tRNA hydrolase</fullName>
        <shortName evidence="8">Pth</shortName>
        <ecNumber evidence="1 8">3.1.1.29</ecNumber>
    </recommendedName>
</protein>
<keyword evidence="3 8" id="KW-0378">Hydrolase</keyword>
<evidence type="ECO:0000256" key="5">
    <source>
        <dbReference type="ARBA" id="ARBA00038063"/>
    </source>
</evidence>
<dbReference type="InterPro" id="IPR001328">
    <property type="entry name" value="Pept_tRNA_hydro"/>
</dbReference>
<evidence type="ECO:0000256" key="10">
    <source>
        <dbReference type="RuleBase" id="RU004320"/>
    </source>
</evidence>
<evidence type="ECO:0000256" key="1">
    <source>
        <dbReference type="ARBA" id="ARBA00013260"/>
    </source>
</evidence>
<dbReference type="Pfam" id="PF01195">
    <property type="entry name" value="Pept_tRNA_hydro"/>
    <property type="match status" value="1"/>
</dbReference>
<comment type="function">
    <text evidence="8">Catalyzes the release of premature peptidyl moieties from peptidyl-tRNA molecules trapped in stalled 50S ribosomal subunits, and thus maintains levels of free tRNAs and 50S ribosomes.</text>
</comment>
<dbReference type="GO" id="GO:0000049">
    <property type="term" value="F:tRNA binding"/>
    <property type="evidence" value="ECO:0007669"/>
    <property type="project" value="UniProtKB-UniRule"/>
</dbReference>
<evidence type="ECO:0000313" key="12">
    <source>
        <dbReference type="Proteomes" id="UP000243688"/>
    </source>
</evidence>
<keyword evidence="8" id="KW-0963">Cytoplasm</keyword>
<keyword evidence="2 8" id="KW-0820">tRNA-binding</keyword>